<comment type="caution">
    <text evidence="1">The sequence shown here is derived from an EMBL/GenBank/DDBJ whole genome shotgun (WGS) entry which is preliminary data.</text>
</comment>
<name>A0A9P0LH90_ACAOB</name>
<dbReference type="AlphaFoldDB" id="A0A9P0LH90"/>
<accession>A0A9P0LH90</accession>
<evidence type="ECO:0000313" key="1">
    <source>
        <dbReference type="EMBL" id="CAH1995600.1"/>
    </source>
</evidence>
<dbReference type="EMBL" id="CAKOFQ010007234">
    <property type="protein sequence ID" value="CAH1995600.1"/>
    <property type="molecule type" value="Genomic_DNA"/>
</dbReference>
<evidence type="ECO:0000313" key="2">
    <source>
        <dbReference type="Proteomes" id="UP001152888"/>
    </source>
</evidence>
<protein>
    <submittedName>
        <fullName evidence="1">Uncharacterized protein</fullName>
    </submittedName>
</protein>
<sequence>MVSTHCVIHRQALASQNIATEITPGVGLGYKDCIYFARISILITKSFGSIQKYAGCPKATCWLAFMN</sequence>
<keyword evidence="2" id="KW-1185">Reference proteome</keyword>
<organism evidence="1 2">
    <name type="scientific">Acanthoscelides obtectus</name>
    <name type="common">Bean weevil</name>
    <name type="synonym">Bruchus obtectus</name>
    <dbReference type="NCBI Taxonomy" id="200917"/>
    <lineage>
        <taxon>Eukaryota</taxon>
        <taxon>Metazoa</taxon>
        <taxon>Ecdysozoa</taxon>
        <taxon>Arthropoda</taxon>
        <taxon>Hexapoda</taxon>
        <taxon>Insecta</taxon>
        <taxon>Pterygota</taxon>
        <taxon>Neoptera</taxon>
        <taxon>Endopterygota</taxon>
        <taxon>Coleoptera</taxon>
        <taxon>Polyphaga</taxon>
        <taxon>Cucujiformia</taxon>
        <taxon>Chrysomeloidea</taxon>
        <taxon>Chrysomelidae</taxon>
        <taxon>Bruchinae</taxon>
        <taxon>Bruchini</taxon>
        <taxon>Acanthoscelides</taxon>
    </lineage>
</organism>
<proteinExistence type="predicted"/>
<reference evidence="1" key="1">
    <citation type="submission" date="2022-03" db="EMBL/GenBank/DDBJ databases">
        <authorList>
            <person name="Sayadi A."/>
        </authorList>
    </citation>
    <scope>NUCLEOTIDE SEQUENCE</scope>
</reference>
<gene>
    <name evidence="1" type="ORF">ACAOBT_LOCUS22711</name>
</gene>
<dbReference type="Proteomes" id="UP001152888">
    <property type="component" value="Unassembled WGS sequence"/>
</dbReference>